<dbReference type="InterPro" id="IPR012337">
    <property type="entry name" value="RNaseH-like_sf"/>
</dbReference>
<dbReference type="PANTHER" id="PTHR37984:SF9">
    <property type="entry name" value="INTEGRASE CATALYTIC DOMAIN-CONTAINING PROTEIN"/>
    <property type="match status" value="1"/>
</dbReference>
<dbReference type="Gene3D" id="3.30.420.10">
    <property type="entry name" value="Ribonuclease H-like superfamily/Ribonuclease H"/>
    <property type="match status" value="1"/>
</dbReference>
<dbReference type="GO" id="GO:0003676">
    <property type="term" value="F:nucleic acid binding"/>
    <property type="evidence" value="ECO:0007669"/>
    <property type="project" value="InterPro"/>
</dbReference>
<proteinExistence type="predicted"/>
<dbReference type="GO" id="GO:0015074">
    <property type="term" value="P:DNA integration"/>
    <property type="evidence" value="ECO:0007669"/>
    <property type="project" value="InterPro"/>
</dbReference>
<reference evidence="3" key="1">
    <citation type="submission" date="2025-08" db="UniProtKB">
        <authorList>
            <consortium name="Ensembl"/>
        </authorList>
    </citation>
    <scope>IDENTIFICATION</scope>
</reference>
<dbReference type="AlphaFoldDB" id="A0A3Q1ETK0"/>
<organism evidence="3 4">
    <name type="scientific">Acanthochromis polyacanthus</name>
    <name type="common">spiny chromis</name>
    <dbReference type="NCBI Taxonomy" id="80966"/>
    <lineage>
        <taxon>Eukaryota</taxon>
        <taxon>Metazoa</taxon>
        <taxon>Chordata</taxon>
        <taxon>Craniata</taxon>
        <taxon>Vertebrata</taxon>
        <taxon>Euteleostomi</taxon>
        <taxon>Actinopterygii</taxon>
        <taxon>Neopterygii</taxon>
        <taxon>Teleostei</taxon>
        <taxon>Neoteleostei</taxon>
        <taxon>Acanthomorphata</taxon>
        <taxon>Ovalentaria</taxon>
        <taxon>Pomacentridae</taxon>
        <taxon>Acanthochromis</taxon>
    </lineage>
</organism>
<dbReference type="Ensembl" id="ENSAPOT00000004937.1">
    <property type="protein sequence ID" value="ENSAPOP00000007443.1"/>
    <property type="gene ID" value="ENSAPOG00000009422.1"/>
</dbReference>
<accession>A0A3Q1ETK0</accession>
<dbReference type="FunFam" id="3.30.420.10:FF:000063">
    <property type="entry name" value="Retrovirus-related Pol polyprotein from transposon 297-like Protein"/>
    <property type="match status" value="1"/>
</dbReference>
<reference evidence="3" key="2">
    <citation type="submission" date="2025-09" db="UniProtKB">
        <authorList>
            <consortium name="Ensembl"/>
        </authorList>
    </citation>
    <scope>IDENTIFICATION</scope>
</reference>
<dbReference type="Proteomes" id="UP000257200">
    <property type="component" value="Unplaced"/>
</dbReference>
<evidence type="ECO:0000259" key="2">
    <source>
        <dbReference type="PROSITE" id="PS50994"/>
    </source>
</evidence>
<evidence type="ECO:0000313" key="4">
    <source>
        <dbReference type="Proteomes" id="UP000257200"/>
    </source>
</evidence>
<name>A0A3Q1ETK0_9TELE</name>
<evidence type="ECO:0000313" key="3">
    <source>
        <dbReference type="Ensembl" id="ENSAPOP00000007443.1"/>
    </source>
</evidence>
<dbReference type="InterPro" id="IPR001584">
    <property type="entry name" value="Integrase_cat-core"/>
</dbReference>
<feature type="domain" description="Integrase catalytic" evidence="2">
    <location>
        <begin position="1"/>
        <end position="125"/>
    </location>
</feature>
<feature type="region of interest" description="Disordered" evidence="1">
    <location>
        <begin position="209"/>
        <end position="242"/>
    </location>
</feature>
<dbReference type="GeneTree" id="ENSGT00490000044642"/>
<dbReference type="InterPro" id="IPR050951">
    <property type="entry name" value="Retrovirus_Pol_polyprotein"/>
</dbReference>
<dbReference type="PROSITE" id="PS50994">
    <property type="entry name" value="INTEGRASE"/>
    <property type="match status" value="1"/>
</dbReference>
<dbReference type="PANTHER" id="PTHR37984">
    <property type="entry name" value="PROTEIN CBG26694"/>
    <property type="match status" value="1"/>
</dbReference>
<evidence type="ECO:0000256" key="1">
    <source>
        <dbReference type="SAM" id="MobiDB-lite"/>
    </source>
</evidence>
<dbReference type="InParanoid" id="A0A3Q1ETK0"/>
<keyword evidence="4" id="KW-1185">Reference proteome</keyword>
<feature type="compositionally biased region" description="Polar residues" evidence="1">
    <location>
        <begin position="212"/>
        <end position="230"/>
    </location>
</feature>
<protein>
    <recommendedName>
        <fullName evidence="2">Integrase catalytic domain-containing protein</fullName>
    </recommendedName>
</protein>
<dbReference type="STRING" id="80966.ENSAPOP00000007443"/>
<sequence>TKLLSNLIPTRSANVIVHLKSVFARHGIPEILITDNGPQFACQEMKDFANEYCFEHVTSSPKYPQSNGEAERTVQTVKNLLKKASDPYKALLAYRTTAVANGYSPAQLLMGSRLRTTLPVLPEALQPCVPDLQRLRHMEKERRMRQRECFNKIHGTRNLDKLLPGQSVWITDAKAQGTVTSVHTTPRSYVVSGLQGTIRRNRSHLVPIPIPETQTEPQLTQSNEKNTPETVSEPKEQQTPGVVCTTSGREVIKPKRLNL</sequence>
<dbReference type="InterPro" id="IPR036397">
    <property type="entry name" value="RNaseH_sf"/>
</dbReference>
<dbReference type="SUPFAM" id="SSF53098">
    <property type="entry name" value="Ribonuclease H-like"/>
    <property type="match status" value="1"/>
</dbReference>